<comment type="caution">
    <text evidence="7">The sequence shown here is derived from an EMBL/GenBank/DDBJ whole genome shotgun (WGS) entry which is preliminary data.</text>
</comment>
<accession>A0A5N6BE39</accession>
<dbReference type="PANTHER" id="PTHR43712:SF2">
    <property type="entry name" value="O-METHYLTRANSFERASE CICE"/>
    <property type="match status" value="1"/>
</dbReference>
<dbReference type="EMBL" id="VDMA02000028">
    <property type="protein sequence ID" value="KAB8178293.1"/>
    <property type="molecule type" value="Genomic_DNA"/>
</dbReference>
<feature type="domain" description="O-methyltransferase dimerisation" evidence="6">
    <location>
        <begin position="21"/>
        <end position="92"/>
    </location>
</feature>
<dbReference type="PANTHER" id="PTHR43712">
    <property type="entry name" value="PUTATIVE (AFU_ORTHOLOGUE AFUA_4G14580)-RELATED"/>
    <property type="match status" value="1"/>
</dbReference>
<dbReference type="PIRSF" id="PIRSF005739">
    <property type="entry name" value="O-mtase"/>
    <property type="match status" value="1"/>
</dbReference>
<evidence type="ECO:0000259" key="5">
    <source>
        <dbReference type="Pfam" id="PF00891"/>
    </source>
</evidence>
<dbReference type="Pfam" id="PF00891">
    <property type="entry name" value="Methyltransf_2"/>
    <property type="match status" value="1"/>
</dbReference>
<keyword evidence="2 7" id="KW-0808">Transferase</keyword>
<evidence type="ECO:0000313" key="7">
    <source>
        <dbReference type="EMBL" id="KAB8178293.1"/>
    </source>
</evidence>
<keyword evidence="8" id="KW-1185">Reference proteome</keyword>
<keyword evidence="3" id="KW-0949">S-adenosyl-L-methionine</keyword>
<dbReference type="InterPro" id="IPR036390">
    <property type="entry name" value="WH_DNA-bd_sf"/>
</dbReference>
<dbReference type="SUPFAM" id="SSF53335">
    <property type="entry name" value="S-adenosyl-L-methionine-dependent methyltransferases"/>
    <property type="match status" value="1"/>
</dbReference>
<evidence type="ECO:0000259" key="6">
    <source>
        <dbReference type="Pfam" id="PF08100"/>
    </source>
</evidence>
<dbReference type="GO" id="GO:0008171">
    <property type="term" value="F:O-methyltransferase activity"/>
    <property type="evidence" value="ECO:0007669"/>
    <property type="project" value="InterPro"/>
</dbReference>
<dbReference type="PROSITE" id="PS51683">
    <property type="entry name" value="SAM_OMT_II"/>
    <property type="match status" value="1"/>
</dbReference>
<keyword evidence="1 7" id="KW-0489">Methyltransferase</keyword>
<feature type="domain" description="O-methyltransferase C-terminal" evidence="5">
    <location>
        <begin position="119"/>
        <end position="328"/>
    </location>
</feature>
<dbReference type="InterPro" id="IPR001077">
    <property type="entry name" value="COMT_C"/>
</dbReference>
<evidence type="ECO:0000256" key="3">
    <source>
        <dbReference type="ARBA" id="ARBA00022691"/>
    </source>
</evidence>
<dbReference type="Pfam" id="PF08100">
    <property type="entry name" value="Dimerisation"/>
    <property type="match status" value="1"/>
</dbReference>
<dbReference type="Proteomes" id="UP000313066">
    <property type="component" value="Unassembled WGS sequence"/>
</dbReference>
<dbReference type="SUPFAM" id="SSF46785">
    <property type="entry name" value="Winged helix' DNA-binding domain"/>
    <property type="match status" value="1"/>
</dbReference>
<dbReference type="CDD" id="cd02440">
    <property type="entry name" value="AdoMet_MTases"/>
    <property type="match status" value="1"/>
</dbReference>
<evidence type="ECO:0000313" key="8">
    <source>
        <dbReference type="Proteomes" id="UP000313066"/>
    </source>
</evidence>
<dbReference type="InterPro" id="IPR029063">
    <property type="entry name" value="SAM-dependent_MTases_sf"/>
</dbReference>
<dbReference type="AlphaFoldDB" id="A0A5N6BE39"/>
<dbReference type="Gene3D" id="1.10.10.10">
    <property type="entry name" value="Winged helix-like DNA-binding domain superfamily/Winged helix DNA-binding domain"/>
    <property type="match status" value="1"/>
</dbReference>
<dbReference type="InterPro" id="IPR012967">
    <property type="entry name" value="COMT_dimerisation"/>
</dbReference>
<protein>
    <submittedName>
        <fullName evidence="7">Methyltransferase domain-containing protein</fullName>
    </submittedName>
</protein>
<gene>
    <name evidence="7" type="ORF">FH610_036590</name>
</gene>
<dbReference type="GO" id="GO:0032259">
    <property type="term" value="P:methylation"/>
    <property type="evidence" value="ECO:0007669"/>
    <property type="project" value="UniProtKB-KW"/>
</dbReference>
<evidence type="ECO:0000256" key="1">
    <source>
        <dbReference type="ARBA" id="ARBA00022603"/>
    </source>
</evidence>
<name>A0A5N6BE39_9ACTN</name>
<dbReference type="InterPro" id="IPR036388">
    <property type="entry name" value="WH-like_DNA-bd_sf"/>
</dbReference>
<evidence type="ECO:0000256" key="4">
    <source>
        <dbReference type="PIRSR" id="PIRSR005739-1"/>
    </source>
</evidence>
<reference evidence="7 8" key="1">
    <citation type="submission" date="2019-10" db="EMBL/GenBank/DDBJ databases">
        <title>Nonomuraea sp. nov., isolated from Phyllanthus amarus.</title>
        <authorList>
            <person name="Klykleung N."/>
            <person name="Tanasupawat S."/>
        </authorList>
    </citation>
    <scope>NUCLEOTIDE SEQUENCE [LARGE SCALE GENOMIC DNA]</scope>
    <source>
        <strain evidence="7 8">CR1-09</strain>
    </source>
</reference>
<sequence length="353" mass="37558">MVEIEVAGGTDAPTSAVELFQLITGHHESSAVHVAAQLKIADLLADGPRPVDELAAASATDAASLLRFLRLLVSSGVLEEPRSGVFGLTDVGYHLRSDVRDSLYAVAMTLASPEHLERWAGLADVLQTGKTALFEKGSAVFSEPPPEVIALLSQSMTFFSTYTVGSVVDAYDFSGCSTVVDVGGGLGSLLAAVVAANPGLRGILLDQPFLLEAARSHLATTEGGKDIEIVAGDFFESVPAGGDLYILKSVVHDWDDERSVQILANCHRAMKPGGRLLLVETVCPERFDDSVASKIAARSDVMMLLSSPGGRERTEADFQKLLERAGFELSRLIPVRPAWTGVQSTTIIEAVRR</sequence>
<organism evidence="7 8">
    <name type="scientific">Microbispora catharanthi</name>
    <dbReference type="NCBI Taxonomy" id="1712871"/>
    <lineage>
        <taxon>Bacteria</taxon>
        <taxon>Bacillati</taxon>
        <taxon>Actinomycetota</taxon>
        <taxon>Actinomycetes</taxon>
        <taxon>Streptosporangiales</taxon>
        <taxon>Streptosporangiaceae</taxon>
        <taxon>Microbispora</taxon>
    </lineage>
</organism>
<dbReference type="Gene3D" id="3.40.50.150">
    <property type="entry name" value="Vaccinia Virus protein VP39"/>
    <property type="match status" value="1"/>
</dbReference>
<dbReference type="RefSeq" id="WP_041952843.1">
    <property type="nucleotide sequence ID" value="NZ_VDMA02000028.1"/>
</dbReference>
<dbReference type="GO" id="GO:0046983">
    <property type="term" value="F:protein dimerization activity"/>
    <property type="evidence" value="ECO:0007669"/>
    <property type="project" value="InterPro"/>
</dbReference>
<evidence type="ECO:0000256" key="2">
    <source>
        <dbReference type="ARBA" id="ARBA00022679"/>
    </source>
</evidence>
<proteinExistence type="predicted"/>
<dbReference type="InterPro" id="IPR016461">
    <property type="entry name" value="COMT-like"/>
</dbReference>
<feature type="active site" description="Proton acceptor" evidence="4">
    <location>
        <position position="252"/>
    </location>
</feature>